<proteinExistence type="predicted"/>
<organism evidence="2 3">
    <name type="scientific">Ruthenibacterium intestinale</name>
    <dbReference type="NCBI Taxonomy" id="3133163"/>
    <lineage>
        <taxon>Bacteria</taxon>
        <taxon>Bacillati</taxon>
        <taxon>Bacillota</taxon>
        <taxon>Clostridia</taxon>
        <taxon>Eubacteriales</taxon>
        <taxon>Oscillospiraceae</taxon>
        <taxon>Ruthenibacterium</taxon>
    </lineage>
</organism>
<accession>A0ABV1GIE6</accession>
<protein>
    <submittedName>
        <fullName evidence="2">Helix-turn-helix domain-containing protein</fullName>
    </submittedName>
</protein>
<gene>
    <name evidence="2" type="ORF">WMO24_14260</name>
</gene>
<dbReference type="InterPro" id="IPR010093">
    <property type="entry name" value="SinI_DNA-bd"/>
</dbReference>
<evidence type="ECO:0000259" key="1">
    <source>
        <dbReference type="Pfam" id="PF12728"/>
    </source>
</evidence>
<dbReference type="EMBL" id="JBBMFA010000111">
    <property type="protein sequence ID" value="MEQ2521580.1"/>
    <property type="molecule type" value="Genomic_DNA"/>
</dbReference>
<dbReference type="RefSeq" id="WP_349217036.1">
    <property type="nucleotide sequence ID" value="NZ_JBBMFA010000111.1"/>
</dbReference>
<feature type="domain" description="Helix-turn-helix" evidence="1">
    <location>
        <begin position="23"/>
        <end position="71"/>
    </location>
</feature>
<dbReference type="Proteomes" id="UP001477672">
    <property type="component" value="Unassembled WGS sequence"/>
</dbReference>
<dbReference type="InterPro" id="IPR041657">
    <property type="entry name" value="HTH_17"/>
</dbReference>
<reference evidence="2 3" key="1">
    <citation type="submission" date="2024-03" db="EMBL/GenBank/DDBJ databases">
        <title>Human intestinal bacterial collection.</title>
        <authorList>
            <person name="Pauvert C."/>
            <person name="Hitch T.C.A."/>
            <person name="Clavel T."/>
        </authorList>
    </citation>
    <scope>NUCLEOTIDE SEQUENCE [LARGE SCALE GENOMIC DNA]</scope>
    <source>
        <strain evidence="2 3">CLA-JM-H11</strain>
    </source>
</reference>
<dbReference type="Pfam" id="PF12728">
    <property type="entry name" value="HTH_17"/>
    <property type="match status" value="1"/>
</dbReference>
<name>A0ABV1GIE6_9FIRM</name>
<comment type="caution">
    <text evidence="2">The sequence shown here is derived from an EMBL/GenBank/DDBJ whole genome shotgun (WGS) entry which is preliminary data.</text>
</comment>
<dbReference type="SUPFAM" id="SSF46955">
    <property type="entry name" value="Putative DNA-binding domain"/>
    <property type="match status" value="1"/>
</dbReference>
<dbReference type="NCBIfam" id="TIGR01764">
    <property type="entry name" value="excise"/>
    <property type="match status" value="1"/>
</dbReference>
<sequence>MSLFYSMEQNAIEDELEDACIVLRPSDVSELLDLHPNTVYRLLQSGKLPACKVGGSWRIYRKDLIDFIKKHPV</sequence>
<keyword evidence="3" id="KW-1185">Reference proteome</keyword>
<evidence type="ECO:0000313" key="2">
    <source>
        <dbReference type="EMBL" id="MEQ2521580.1"/>
    </source>
</evidence>
<dbReference type="InterPro" id="IPR009061">
    <property type="entry name" value="DNA-bd_dom_put_sf"/>
</dbReference>
<evidence type="ECO:0000313" key="3">
    <source>
        <dbReference type="Proteomes" id="UP001477672"/>
    </source>
</evidence>